<evidence type="ECO:0000313" key="1">
    <source>
        <dbReference type="EMBL" id="SDN72921.1"/>
    </source>
</evidence>
<dbReference type="OrthoDB" id="4014363at2"/>
<organism evidence="1 2">
    <name type="scientific">Alkalicoccus daliensis</name>
    <dbReference type="NCBI Taxonomy" id="745820"/>
    <lineage>
        <taxon>Bacteria</taxon>
        <taxon>Bacillati</taxon>
        <taxon>Bacillota</taxon>
        <taxon>Bacilli</taxon>
        <taxon>Bacillales</taxon>
        <taxon>Bacillaceae</taxon>
        <taxon>Alkalicoccus</taxon>
    </lineage>
</organism>
<sequence>MEAASYFFTDYETSRNHFQTRLFDMKKKWPKASHQQWFSGNQNEDNSTDILLADSLKSTEKLLIITTGLHGIEGYAGSAGLNLFLDEIMNYLNPSTTGIRLIHAVNPWGMKHFRRVTKGNIDLNRNFHRIWAEITGHCPEIYSKNNELFLLDKLENVNSAKIEKKLTLDYSESELKKLKNFPEGQHRHAHGLYYGGITLNKKAQQLAIAFSEWAQNYEEILHIDLHTGGGPKNKLTMIFSENDPRTEDQLRADIHFPLVSKAEALLSLGASTARLQEFLQNTYPEKKITSSVFEMGTVKEDLSGYKFVSSTMILENYFYWNENLTEEAKNRFFHLFYPASTDWQHAYLRESYKAMLALLSSEGFIN</sequence>
<dbReference type="RefSeq" id="WP_090841958.1">
    <property type="nucleotide sequence ID" value="NZ_FNIL01000003.1"/>
</dbReference>
<evidence type="ECO:0000313" key="2">
    <source>
        <dbReference type="Proteomes" id="UP000198778"/>
    </source>
</evidence>
<accession>A0A1H0DSH4</accession>
<dbReference type="Proteomes" id="UP000198778">
    <property type="component" value="Unassembled WGS sequence"/>
</dbReference>
<gene>
    <name evidence="1" type="ORF">SAMN04488053_10365</name>
</gene>
<reference evidence="2" key="1">
    <citation type="submission" date="2016-10" db="EMBL/GenBank/DDBJ databases">
        <authorList>
            <person name="Varghese N."/>
            <person name="Submissions S."/>
        </authorList>
    </citation>
    <scope>NUCLEOTIDE SEQUENCE [LARGE SCALE GENOMIC DNA]</scope>
    <source>
        <strain evidence="2">CGMCC 1.10369</strain>
    </source>
</reference>
<dbReference type="InterPro" id="IPR021259">
    <property type="entry name" value="DUF2817"/>
</dbReference>
<protein>
    <recommendedName>
        <fullName evidence="3">DUF2817 domain-containing protein</fullName>
    </recommendedName>
</protein>
<dbReference type="Gene3D" id="3.40.630.10">
    <property type="entry name" value="Zn peptidases"/>
    <property type="match status" value="1"/>
</dbReference>
<name>A0A1H0DSH4_9BACI</name>
<dbReference type="CDD" id="cd06233">
    <property type="entry name" value="M14-like"/>
    <property type="match status" value="1"/>
</dbReference>
<dbReference type="Pfam" id="PF10994">
    <property type="entry name" value="DUF2817"/>
    <property type="match status" value="1"/>
</dbReference>
<dbReference type="EMBL" id="FNIL01000003">
    <property type="protein sequence ID" value="SDN72921.1"/>
    <property type="molecule type" value="Genomic_DNA"/>
</dbReference>
<dbReference type="SUPFAM" id="SSF53187">
    <property type="entry name" value="Zn-dependent exopeptidases"/>
    <property type="match status" value="1"/>
</dbReference>
<proteinExistence type="predicted"/>
<evidence type="ECO:0008006" key="3">
    <source>
        <dbReference type="Google" id="ProtNLM"/>
    </source>
</evidence>
<dbReference type="AlphaFoldDB" id="A0A1H0DSH4"/>
<dbReference type="STRING" id="745820.SAMN04488053_10365"/>
<keyword evidence="2" id="KW-1185">Reference proteome</keyword>